<comment type="subcellular location">
    <subcellularLocation>
        <location evidence="1">Membrane</location>
        <topology evidence="1">Multi-pass membrane protein</topology>
    </subcellularLocation>
</comment>
<dbReference type="Proteomes" id="UP000746612">
    <property type="component" value="Unassembled WGS sequence"/>
</dbReference>
<keyword evidence="5 7" id="KW-0472">Membrane</keyword>
<evidence type="ECO:0000313" key="11">
    <source>
        <dbReference type="Proteomes" id="UP000746612"/>
    </source>
</evidence>
<dbReference type="EMBL" id="CAAKMV010000196">
    <property type="protein sequence ID" value="VIO64335.1"/>
    <property type="molecule type" value="Genomic_DNA"/>
</dbReference>
<evidence type="ECO:0000256" key="4">
    <source>
        <dbReference type="ARBA" id="ARBA00022989"/>
    </source>
</evidence>
<feature type="transmembrane region" description="Helical" evidence="7">
    <location>
        <begin position="182"/>
        <end position="202"/>
    </location>
</feature>
<organism evidence="9 11">
    <name type="scientific">Gibberella zeae</name>
    <name type="common">Wheat head blight fungus</name>
    <name type="synonym">Fusarium graminearum</name>
    <dbReference type="NCBI Taxonomy" id="5518"/>
    <lineage>
        <taxon>Eukaryota</taxon>
        <taxon>Fungi</taxon>
        <taxon>Dikarya</taxon>
        <taxon>Ascomycota</taxon>
        <taxon>Pezizomycotina</taxon>
        <taxon>Sordariomycetes</taxon>
        <taxon>Hypocreomycetidae</taxon>
        <taxon>Hypocreales</taxon>
        <taxon>Nectriaceae</taxon>
        <taxon>Fusarium</taxon>
    </lineage>
</organism>
<dbReference type="PANTHER" id="PTHR22950:SF479">
    <property type="entry name" value="AMINO ACID TRANSPORTER (EUROFUNG)-RELATED"/>
    <property type="match status" value="1"/>
</dbReference>
<evidence type="ECO:0000313" key="9">
    <source>
        <dbReference type="EMBL" id="CAG2010595.1"/>
    </source>
</evidence>
<keyword evidence="3 7" id="KW-0812">Transmembrane</keyword>
<dbReference type="InterPro" id="IPR013057">
    <property type="entry name" value="AA_transpt_TM"/>
</dbReference>
<evidence type="ECO:0000256" key="5">
    <source>
        <dbReference type="ARBA" id="ARBA00023136"/>
    </source>
</evidence>
<evidence type="ECO:0000256" key="3">
    <source>
        <dbReference type="ARBA" id="ARBA00022692"/>
    </source>
</evidence>
<comment type="similarity">
    <text evidence="2">Belongs to the amino acid/polyamine transporter 2 family.</text>
</comment>
<feature type="transmembrane region" description="Helical" evidence="7">
    <location>
        <begin position="100"/>
        <end position="119"/>
    </location>
</feature>
<feature type="transmembrane region" description="Helical" evidence="7">
    <location>
        <begin position="254"/>
        <end position="272"/>
    </location>
</feature>
<feature type="transmembrane region" description="Helical" evidence="7">
    <location>
        <begin position="214"/>
        <end position="234"/>
    </location>
</feature>
<dbReference type="AlphaFoldDB" id="A0A2H3H8F3"/>
<feature type="transmembrane region" description="Helical" evidence="7">
    <location>
        <begin position="443"/>
        <end position="466"/>
    </location>
</feature>
<dbReference type="OrthoDB" id="294730at2759"/>
<dbReference type="PIRSF" id="PIRSF006060">
    <property type="entry name" value="AA_transporter"/>
    <property type="match status" value="1"/>
</dbReference>
<dbReference type="Pfam" id="PF01490">
    <property type="entry name" value="Aa_trans"/>
    <property type="match status" value="1"/>
</dbReference>
<gene>
    <name evidence="10" type="ORF">FUG_LOCUS562480</name>
    <name evidence="9" type="ORF">MDCFG202_LOCUS597973</name>
</gene>
<sequence>MAATTDPTTNLASESEKGTHQQPLKMEPSDSNAPPKYEHDSASGSDGEVPKGETSDEIGNIFEGQDGKSYRTMTRWGTIFALLTNQFGIGALGLPSAFATLGLVPALITLFGSALLAWYTGFELYRYSILHPQCVHIIDLAKAAGGRTWQVIVAIGFLIQVIMFCSSAIVTISIAFNTMTEHAICTVSFMAVAAVISFLLCVPRTVKFISRSGPPTVISLVGAVLIVMISLGFADPVKAPENWTPTIKAFNNPGFRNIFNAVLKIVFAYAGNHSYVSYMAEMRDPKKDFPFSLTWLIVLTTAFYTMLATGIYCLAGEYTTSPALGSAPHIYAKAAYGVVLPAILTGALANGHVGVKYMFIVCMKQMKATGEITSNTVRSWAAWMICTTIFWIIAFILANAIPIFDSIVSIQSATTYAWFSFGMSGVFYLVSRKGTHFKGGKNIAFFVLNSGIILFAFFLNGAGLWASLTEMLEIFATGDNVNGTFSCGDNSAL</sequence>
<dbReference type="GO" id="GO:0015179">
    <property type="term" value="F:L-amino acid transmembrane transporter activity"/>
    <property type="evidence" value="ECO:0007669"/>
    <property type="project" value="TreeGrafter"/>
</dbReference>
<dbReference type="Gene3D" id="1.20.1740.10">
    <property type="entry name" value="Amino acid/polyamine transporter I"/>
    <property type="match status" value="1"/>
</dbReference>
<reference evidence="10" key="1">
    <citation type="submission" date="2019-04" db="EMBL/GenBank/DDBJ databases">
        <authorList>
            <person name="Melise S."/>
            <person name="Noan J."/>
            <person name="Okalmin O."/>
        </authorList>
    </citation>
    <scope>NUCLEOTIDE SEQUENCE</scope>
    <source>
        <strain evidence="10">FN9</strain>
    </source>
</reference>
<dbReference type="EMBL" id="CAJPIJ010000220">
    <property type="protein sequence ID" value="CAG2010595.1"/>
    <property type="molecule type" value="Genomic_DNA"/>
</dbReference>
<feature type="transmembrane region" description="Helical" evidence="7">
    <location>
        <begin position="335"/>
        <end position="359"/>
    </location>
</feature>
<name>A0A2H3H8F3_GIBZA</name>
<evidence type="ECO:0000313" key="10">
    <source>
        <dbReference type="EMBL" id="VIO64335.1"/>
    </source>
</evidence>
<dbReference type="PANTHER" id="PTHR22950">
    <property type="entry name" value="AMINO ACID TRANSPORTER"/>
    <property type="match status" value="1"/>
</dbReference>
<accession>A0A2H3H8F3</accession>
<keyword evidence="4 7" id="KW-1133">Transmembrane helix</keyword>
<reference evidence="9" key="2">
    <citation type="submission" date="2021-03" db="EMBL/GenBank/DDBJ databases">
        <authorList>
            <person name="Alouane T."/>
            <person name="Langin T."/>
            <person name="Bonhomme L."/>
        </authorList>
    </citation>
    <scope>NUCLEOTIDE SEQUENCE</scope>
    <source>
        <strain evidence="9">MDC_Fg202</strain>
    </source>
</reference>
<feature type="transmembrane region" description="Helical" evidence="7">
    <location>
        <begin position="413"/>
        <end position="431"/>
    </location>
</feature>
<feature type="transmembrane region" description="Helical" evidence="7">
    <location>
        <begin position="380"/>
        <end position="401"/>
    </location>
</feature>
<dbReference type="GO" id="GO:0016020">
    <property type="term" value="C:membrane"/>
    <property type="evidence" value="ECO:0007669"/>
    <property type="project" value="UniProtKB-SubCell"/>
</dbReference>
<feature type="transmembrane region" description="Helical" evidence="7">
    <location>
        <begin position="293"/>
        <end position="315"/>
    </location>
</feature>
<feature type="transmembrane region" description="Helical" evidence="7">
    <location>
        <begin position="151"/>
        <end position="176"/>
    </location>
</feature>
<proteinExistence type="inferred from homology"/>
<evidence type="ECO:0000256" key="7">
    <source>
        <dbReference type="SAM" id="Phobius"/>
    </source>
</evidence>
<evidence type="ECO:0000259" key="8">
    <source>
        <dbReference type="Pfam" id="PF01490"/>
    </source>
</evidence>
<feature type="transmembrane region" description="Helical" evidence="7">
    <location>
        <begin position="76"/>
        <end position="94"/>
    </location>
</feature>
<evidence type="ECO:0000256" key="2">
    <source>
        <dbReference type="ARBA" id="ARBA00008066"/>
    </source>
</evidence>
<feature type="region of interest" description="Disordered" evidence="6">
    <location>
        <begin position="1"/>
        <end position="63"/>
    </location>
</feature>
<feature type="compositionally biased region" description="Polar residues" evidence="6">
    <location>
        <begin position="1"/>
        <end position="13"/>
    </location>
</feature>
<protein>
    <recommendedName>
        <fullName evidence="8">Amino acid transporter transmembrane domain-containing protein</fullName>
    </recommendedName>
</protein>
<evidence type="ECO:0000256" key="6">
    <source>
        <dbReference type="SAM" id="MobiDB-lite"/>
    </source>
</evidence>
<evidence type="ECO:0000256" key="1">
    <source>
        <dbReference type="ARBA" id="ARBA00004141"/>
    </source>
</evidence>
<feature type="domain" description="Amino acid transporter transmembrane" evidence="8">
    <location>
        <begin position="72"/>
        <end position="467"/>
    </location>
</feature>